<dbReference type="InterPro" id="IPR036097">
    <property type="entry name" value="HisK_dim/P_sf"/>
</dbReference>
<evidence type="ECO:0000256" key="4">
    <source>
        <dbReference type="ARBA" id="ARBA00022553"/>
    </source>
</evidence>
<accession>A0AAV2WKP3</accession>
<dbReference type="Proteomes" id="UP000028864">
    <property type="component" value="Unassembled WGS sequence"/>
</dbReference>
<dbReference type="CDD" id="cd06225">
    <property type="entry name" value="HAMP"/>
    <property type="match status" value="1"/>
</dbReference>
<dbReference type="CDD" id="cd00075">
    <property type="entry name" value="HATPase"/>
    <property type="match status" value="1"/>
</dbReference>
<dbReference type="PROSITE" id="PS50885">
    <property type="entry name" value="HAMP"/>
    <property type="match status" value="1"/>
</dbReference>
<dbReference type="SMART" id="SM00387">
    <property type="entry name" value="HATPase_c"/>
    <property type="match status" value="1"/>
</dbReference>
<feature type="region of interest" description="Disordered" evidence="11">
    <location>
        <begin position="92"/>
        <end position="140"/>
    </location>
</feature>
<protein>
    <recommendedName>
        <fullName evidence="3">histidine kinase</fullName>
        <ecNumber evidence="3">2.7.13.3</ecNumber>
    </recommendedName>
</protein>
<dbReference type="EMBL" id="LK021338">
    <property type="protein sequence ID" value="CDQ44536.1"/>
    <property type="molecule type" value="Genomic_DNA"/>
</dbReference>
<dbReference type="InterPro" id="IPR005467">
    <property type="entry name" value="His_kinase_dom"/>
</dbReference>
<comment type="catalytic activity">
    <reaction evidence="1">
        <text>ATP + protein L-histidine = ADP + protein N-phospho-L-histidine.</text>
        <dbReference type="EC" id="2.7.13.3"/>
    </reaction>
</comment>
<reference evidence="15" key="1">
    <citation type="submission" date="2014-05" db="EMBL/GenBank/DDBJ databases">
        <authorList>
            <person name="Urmite Genomes"/>
        </authorList>
    </citation>
    <scope>NUCLEOTIDE SEQUENCE</scope>
    <source>
        <strain evidence="15">DSM 44074</strain>
    </source>
</reference>
<evidence type="ECO:0000256" key="8">
    <source>
        <dbReference type="ARBA" id="ARBA00022989"/>
    </source>
</evidence>
<evidence type="ECO:0000256" key="3">
    <source>
        <dbReference type="ARBA" id="ARBA00012438"/>
    </source>
</evidence>
<dbReference type="InterPro" id="IPR036890">
    <property type="entry name" value="HATPase_C_sf"/>
</dbReference>
<evidence type="ECO:0000313" key="16">
    <source>
        <dbReference type="Proteomes" id="UP000028864"/>
    </source>
</evidence>
<dbReference type="InterPro" id="IPR050428">
    <property type="entry name" value="TCS_sensor_his_kinase"/>
</dbReference>
<gene>
    <name evidence="15" type="ORF">BN1047_02416</name>
</gene>
<dbReference type="SMART" id="SM00304">
    <property type="entry name" value="HAMP"/>
    <property type="match status" value="1"/>
</dbReference>
<dbReference type="InterPro" id="IPR003594">
    <property type="entry name" value="HATPase_dom"/>
</dbReference>
<sequence>MSTSTPSLTRRTIVAVLIVLTVLLALLGVTIDAVVGAQARKDLHDRLMSAVARADSLAAQGASPQRLVAETGGGGIRTRLVTATGASFGDPFVTAGPASDAGPPPPPHPPGPGGGPPDPGPRHRPPPPPPDGTTATVIDHPLPGGDRLILLADTTATTALLQQLRIILVLSGLGVLGVAAISVAAVVRAAMSPLRRLTAVAENIASGDRGTRLAPDRPDTELGRAASAFDTMLDALETSERRAHAAAAEAERADAATRQFLADAAHELRTPIAGIHAGAQQIVAAALQDIDNPAAAAQQHRADLVLTEARRAGRLVSDMLDLSRIDADPRLELQHCDIVELADNERRRIAMLAPAVTVTINAPDAFAAVVDPIRVQQILTNLGDNARRHTPADGSITLDVTGHGDMVTVTVTDTGPGVPADQRERIFDRLVRLDQSRARDLGGSGLGLPIARALARAHGGDLVCVDHPSGARFTVTLPTHR</sequence>
<dbReference type="AlphaFoldDB" id="A0AAV2WKP3"/>
<dbReference type="SUPFAM" id="SSF158472">
    <property type="entry name" value="HAMP domain-like"/>
    <property type="match status" value="1"/>
</dbReference>
<comment type="subcellular location">
    <subcellularLocation>
        <location evidence="2">Cell membrane</location>
    </subcellularLocation>
</comment>
<feature type="compositionally biased region" description="Pro residues" evidence="11">
    <location>
        <begin position="102"/>
        <end position="119"/>
    </location>
</feature>
<dbReference type="SUPFAM" id="SSF47384">
    <property type="entry name" value="Homodimeric domain of signal transducing histidine kinase"/>
    <property type="match status" value="1"/>
</dbReference>
<dbReference type="PANTHER" id="PTHR45436">
    <property type="entry name" value="SENSOR HISTIDINE KINASE YKOH"/>
    <property type="match status" value="1"/>
</dbReference>
<dbReference type="Gene3D" id="1.10.287.130">
    <property type="match status" value="1"/>
</dbReference>
<dbReference type="EC" id="2.7.13.3" evidence="3"/>
<dbReference type="SUPFAM" id="SSF55874">
    <property type="entry name" value="ATPase domain of HSP90 chaperone/DNA topoisomerase II/histidine kinase"/>
    <property type="match status" value="1"/>
</dbReference>
<evidence type="ECO:0000256" key="10">
    <source>
        <dbReference type="ARBA" id="ARBA00023136"/>
    </source>
</evidence>
<dbReference type="Gene3D" id="6.10.340.10">
    <property type="match status" value="1"/>
</dbReference>
<dbReference type="InterPro" id="IPR004358">
    <property type="entry name" value="Sig_transdc_His_kin-like_C"/>
</dbReference>
<keyword evidence="5" id="KW-0808">Transferase</keyword>
<dbReference type="PROSITE" id="PS50109">
    <property type="entry name" value="HIS_KIN"/>
    <property type="match status" value="1"/>
</dbReference>
<organism evidence="15 16">
    <name type="scientific">Mycolicibacterium neoaurum</name>
    <name type="common">Mycobacterium neoaurum</name>
    <dbReference type="NCBI Taxonomy" id="1795"/>
    <lineage>
        <taxon>Bacteria</taxon>
        <taxon>Bacillati</taxon>
        <taxon>Actinomycetota</taxon>
        <taxon>Actinomycetes</taxon>
        <taxon>Mycobacteriales</taxon>
        <taxon>Mycobacteriaceae</taxon>
        <taxon>Mycolicibacterium</taxon>
    </lineage>
</organism>
<evidence type="ECO:0000256" key="1">
    <source>
        <dbReference type="ARBA" id="ARBA00000085"/>
    </source>
</evidence>
<evidence type="ECO:0000256" key="2">
    <source>
        <dbReference type="ARBA" id="ARBA00004236"/>
    </source>
</evidence>
<evidence type="ECO:0000259" key="14">
    <source>
        <dbReference type="PROSITE" id="PS50885"/>
    </source>
</evidence>
<evidence type="ECO:0000256" key="7">
    <source>
        <dbReference type="ARBA" id="ARBA00022777"/>
    </source>
</evidence>
<keyword evidence="9" id="KW-0902">Two-component regulatory system</keyword>
<dbReference type="Pfam" id="PF00512">
    <property type="entry name" value="HisKA"/>
    <property type="match status" value="1"/>
</dbReference>
<keyword evidence="7 15" id="KW-0418">Kinase</keyword>
<dbReference type="Pfam" id="PF02518">
    <property type="entry name" value="HATPase_c"/>
    <property type="match status" value="1"/>
</dbReference>
<dbReference type="SMART" id="SM00388">
    <property type="entry name" value="HisKA"/>
    <property type="match status" value="1"/>
</dbReference>
<evidence type="ECO:0000256" key="6">
    <source>
        <dbReference type="ARBA" id="ARBA00022692"/>
    </source>
</evidence>
<evidence type="ECO:0000256" key="11">
    <source>
        <dbReference type="SAM" id="MobiDB-lite"/>
    </source>
</evidence>
<evidence type="ECO:0000259" key="13">
    <source>
        <dbReference type="PROSITE" id="PS50109"/>
    </source>
</evidence>
<dbReference type="GO" id="GO:0005886">
    <property type="term" value="C:plasma membrane"/>
    <property type="evidence" value="ECO:0007669"/>
    <property type="project" value="UniProtKB-SubCell"/>
</dbReference>
<keyword evidence="6 12" id="KW-0812">Transmembrane</keyword>
<dbReference type="Gene3D" id="3.30.565.10">
    <property type="entry name" value="Histidine kinase-like ATPase, C-terminal domain"/>
    <property type="match status" value="1"/>
</dbReference>
<reference evidence="15" key="2">
    <citation type="submission" date="2015-09" db="EMBL/GenBank/DDBJ databases">
        <title>Draft genome sequence of Mycobacterium neoaurum DSM 44074.</title>
        <authorList>
            <person name="Croce O."/>
            <person name="Robert C."/>
            <person name="Raoult D."/>
            <person name="Drancourt M."/>
        </authorList>
    </citation>
    <scope>NUCLEOTIDE SEQUENCE</scope>
    <source>
        <strain evidence="15">DSM 44074</strain>
    </source>
</reference>
<keyword evidence="10 12" id="KW-0472">Membrane</keyword>
<evidence type="ECO:0000256" key="5">
    <source>
        <dbReference type="ARBA" id="ARBA00022679"/>
    </source>
</evidence>
<name>A0AAV2WKP3_MYCNE</name>
<evidence type="ECO:0000256" key="9">
    <source>
        <dbReference type="ARBA" id="ARBA00023012"/>
    </source>
</evidence>
<keyword evidence="8 12" id="KW-1133">Transmembrane helix</keyword>
<feature type="domain" description="Histidine kinase" evidence="13">
    <location>
        <begin position="263"/>
        <end position="481"/>
    </location>
</feature>
<dbReference type="RefSeq" id="WP_030135301.1">
    <property type="nucleotide sequence ID" value="NZ_LK021338.1"/>
</dbReference>
<proteinExistence type="predicted"/>
<evidence type="ECO:0000313" key="15">
    <source>
        <dbReference type="EMBL" id="CDQ44536.1"/>
    </source>
</evidence>
<evidence type="ECO:0000256" key="12">
    <source>
        <dbReference type="SAM" id="Phobius"/>
    </source>
</evidence>
<dbReference type="InterPro" id="IPR003661">
    <property type="entry name" value="HisK_dim/P_dom"/>
</dbReference>
<dbReference type="CDD" id="cd00082">
    <property type="entry name" value="HisKA"/>
    <property type="match status" value="1"/>
</dbReference>
<dbReference type="Pfam" id="PF00672">
    <property type="entry name" value="HAMP"/>
    <property type="match status" value="1"/>
</dbReference>
<dbReference type="GO" id="GO:0000155">
    <property type="term" value="F:phosphorelay sensor kinase activity"/>
    <property type="evidence" value="ECO:0007669"/>
    <property type="project" value="InterPro"/>
</dbReference>
<dbReference type="PRINTS" id="PR00344">
    <property type="entry name" value="BCTRLSENSOR"/>
</dbReference>
<dbReference type="InterPro" id="IPR003660">
    <property type="entry name" value="HAMP_dom"/>
</dbReference>
<dbReference type="PANTHER" id="PTHR45436:SF5">
    <property type="entry name" value="SENSOR HISTIDINE KINASE TRCS"/>
    <property type="match status" value="1"/>
</dbReference>
<keyword evidence="4" id="KW-0597">Phosphoprotein</keyword>
<feature type="transmembrane region" description="Helical" evidence="12">
    <location>
        <begin position="166"/>
        <end position="187"/>
    </location>
</feature>
<feature type="domain" description="HAMP" evidence="14">
    <location>
        <begin position="188"/>
        <end position="241"/>
    </location>
</feature>